<feature type="domain" description="TRAP C4-dicarboxylate transport system permease DctM subunit" evidence="3">
    <location>
        <begin position="139"/>
        <end position="573"/>
    </location>
</feature>
<organism evidence="4 5">
    <name type="scientific">Marinibaculum pumilum</name>
    <dbReference type="NCBI Taxonomy" id="1766165"/>
    <lineage>
        <taxon>Bacteria</taxon>
        <taxon>Pseudomonadati</taxon>
        <taxon>Pseudomonadota</taxon>
        <taxon>Alphaproteobacteria</taxon>
        <taxon>Rhodospirillales</taxon>
        <taxon>Rhodospirillaceae</taxon>
        <taxon>Marinibaculum</taxon>
    </lineage>
</organism>
<feature type="transmembrane region" description="Helical" evidence="2">
    <location>
        <begin position="222"/>
        <end position="240"/>
    </location>
</feature>
<comment type="caution">
    <text evidence="4">The sequence shown here is derived from an EMBL/GenBank/DDBJ whole genome shotgun (WGS) entry which is preliminary data.</text>
</comment>
<feature type="transmembrane region" description="Helical" evidence="2">
    <location>
        <begin position="197"/>
        <end position="215"/>
    </location>
</feature>
<dbReference type="EMBL" id="JBHRTR010000028">
    <property type="protein sequence ID" value="MFC3228684.1"/>
    <property type="molecule type" value="Genomic_DNA"/>
</dbReference>
<keyword evidence="2" id="KW-0812">Transmembrane</keyword>
<dbReference type="Pfam" id="PF06808">
    <property type="entry name" value="DctM"/>
    <property type="match status" value="1"/>
</dbReference>
<evidence type="ECO:0000313" key="4">
    <source>
        <dbReference type="EMBL" id="MFC3228684.1"/>
    </source>
</evidence>
<feature type="transmembrane region" description="Helical" evidence="2">
    <location>
        <begin position="457"/>
        <end position="479"/>
    </location>
</feature>
<dbReference type="InterPro" id="IPR010656">
    <property type="entry name" value="DctM"/>
</dbReference>
<keyword evidence="5" id="KW-1185">Reference proteome</keyword>
<feature type="transmembrane region" description="Helical" evidence="2">
    <location>
        <begin position="279"/>
        <end position="299"/>
    </location>
</feature>
<keyword evidence="1" id="KW-1003">Cell membrane</keyword>
<feature type="transmembrane region" description="Helical" evidence="2">
    <location>
        <begin position="581"/>
        <end position="602"/>
    </location>
</feature>
<feature type="transmembrane region" description="Helical" evidence="2">
    <location>
        <begin position="93"/>
        <end position="111"/>
    </location>
</feature>
<comment type="function">
    <text evidence="1">Part of the tripartite ATP-independent periplasmic (TRAP) transport system.</text>
</comment>
<dbReference type="RefSeq" id="WP_379902040.1">
    <property type="nucleotide sequence ID" value="NZ_JBHRTR010000028.1"/>
</dbReference>
<reference evidence="5" key="1">
    <citation type="journal article" date="2019" name="Int. J. Syst. Evol. Microbiol.">
        <title>The Global Catalogue of Microorganisms (GCM) 10K type strain sequencing project: providing services to taxonomists for standard genome sequencing and annotation.</title>
        <authorList>
            <consortium name="The Broad Institute Genomics Platform"/>
            <consortium name="The Broad Institute Genome Sequencing Center for Infectious Disease"/>
            <person name="Wu L."/>
            <person name="Ma J."/>
        </authorList>
    </citation>
    <scope>NUCLEOTIDE SEQUENCE [LARGE SCALE GENOMIC DNA]</scope>
    <source>
        <strain evidence="5">KCTC 42964</strain>
    </source>
</reference>
<feature type="transmembrane region" description="Helical" evidence="2">
    <location>
        <begin position="389"/>
        <end position="406"/>
    </location>
</feature>
<dbReference type="InterPro" id="IPR011853">
    <property type="entry name" value="TRAP_DctM-Dct_fused"/>
</dbReference>
<keyword evidence="1" id="KW-0813">Transport</keyword>
<dbReference type="Proteomes" id="UP001595528">
    <property type="component" value="Unassembled WGS sequence"/>
</dbReference>
<dbReference type="PANTHER" id="PTHR43849:SF2">
    <property type="entry name" value="BLL3936 PROTEIN"/>
    <property type="match status" value="1"/>
</dbReference>
<feature type="transmembrane region" description="Helical" evidence="2">
    <location>
        <begin position="511"/>
        <end position="534"/>
    </location>
</feature>
<proteinExistence type="predicted"/>
<keyword evidence="2" id="KW-1133">Transmembrane helix</keyword>
<feature type="transmembrane region" description="Helical" evidence="2">
    <location>
        <begin position="364"/>
        <end position="383"/>
    </location>
</feature>
<evidence type="ECO:0000313" key="5">
    <source>
        <dbReference type="Proteomes" id="UP001595528"/>
    </source>
</evidence>
<feature type="transmembrane region" description="Helical" evidence="2">
    <location>
        <begin position="32"/>
        <end position="52"/>
    </location>
</feature>
<feature type="transmembrane region" description="Helical" evidence="2">
    <location>
        <begin position="319"/>
        <end position="343"/>
    </location>
</feature>
<feature type="transmembrane region" description="Helical" evidence="2">
    <location>
        <begin position="486"/>
        <end position="505"/>
    </location>
</feature>
<protein>
    <submittedName>
        <fullName evidence="4">TRAP transporter permease</fullName>
    </submittedName>
</protein>
<accession>A0ABV7L2N8</accession>
<feature type="transmembrane region" description="Helical" evidence="2">
    <location>
        <begin position="131"/>
        <end position="147"/>
    </location>
</feature>
<feature type="transmembrane region" description="Helical" evidence="2">
    <location>
        <begin position="246"/>
        <end position="267"/>
    </location>
</feature>
<gene>
    <name evidence="4" type="ORF">ACFOGJ_15680</name>
</gene>
<evidence type="ECO:0000256" key="1">
    <source>
        <dbReference type="RuleBase" id="RU369079"/>
    </source>
</evidence>
<dbReference type="PANTHER" id="PTHR43849">
    <property type="entry name" value="BLL3936 PROTEIN"/>
    <property type="match status" value="1"/>
</dbReference>
<keyword evidence="2" id="KW-0472">Membrane</keyword>
<feature type="transmembrane region" description="Helical" evidence="2">
    <location>
        <begin position="64"/>
        <end position="81"/>
    </location>
</feature>
<feature type="transmembrane region" description="Helical" evidence="2">
    <location>
        <begin position="614"/>
        <end position="636"/>
    </location>
</feature>
<feature type="transmembrane region" description="Helical" evidence="2">
    <location>
        <begin position="426"/>
        <end position="445"/>
    </location>
</feature>
<feature type="transmembrane region" description="Helical" evidence="2">
    <location>
        <begin position="642"/>
        <end position="660"/>
    </location>
</feature>
<feature type="transmembrane region" description="Helical" evidence="2">
    <location>
        <begin position="555"/>
        <end position="575"/>
    </location>
</feature>
<evidence type="ECO:0000256" key="2">
    <source>
        <dbReference type="SAM" id="Phobius"/>
    </source>
</evidence>
<feature type="transmembrane region" description="Helical" evidence="2">
    <location>
        <begin position="154"/>
        <end position="177"/>
    </location>
</feature>
<name>A0ABV7L2N8_9PROT</name>
<dbReference type="NCBIfam" id="TIGR02123">
    <property type="entry name" value="TRAP_fused"/>
    <property type="match status" value="1"/>
</dbReference>
<keyword evidence="1" id="KW-0997">Cell inner membrane</keyword>
<evidence type="ECO:0000259" key="3">
    <source>
        <dbReference type="Pfam" id="PF06808"/>
    </source>
</evidence>
<comment type="subcellular location">
    <subcellularLocation>
        <location evidence="1">Cell inner membrane</location>
        <topology evidence="1">Multi-pass membrane protein</topology>
    </subcellularLocation>
</comment>
<sequence length="669" mass="71309">MDSAPDTAPDSDRAEPAVAAERLRQLPPFWSVLCRIVAVLVIALAVNQLHNFNLGGALVLLDNQYQLLLLAFLLPFAFIIWPAGKRPGRYPPIWDIALAALSFAMLAYLSWRGRDIVDGGWEYSIPPDETLVLVICVALWLLVLEALRRVGGLVITAIVAIFSLYPLLAEFAPGPFFSMSVSWQDTAAYHLLSTESMFGIPMRAFAALVIGFLIFGAALQHTGAGAFFIDMAFALFGHVRGGAAKVAIFASGLLGSMSGSVITNVLTTGSMTIPAMKRTGFSPAFAGGVETCASTGGVLMPPVMGATAFVMATFLNVPYIEIAAAAAVPSVLYYFGLFMQIDAYAARNRMKGMPRAELPSARKVFRQGWHYLAVFILLIWMLVFLKQEALAPFYATGLLLVINQVMPYHRWNWGDLWRFLSAVTRLFVEIGVLLAGVGMIVGAMSMTGVTGSFANSLLHLAGNSPLVLLLMGALTSFVLGMGMTVTACYIFLAVLLAPALVQVGLDQMGVHLFIMYWGMLSFITPPVALGAFAAASLAGTDPMRTGFEAMRLGSIIYIIPFFFVLNPALILVGHWTVVVEVIASALLGILLIAAALQGHMIGIGSMIRRHLLDWPARALLVAGGLLLAAPGGLGLGLSNIDYAIAGILVGGCGIGAAWFANRGTVAKGA</sequence>